<comment type="caution">
    <text evidence="2">The sequence shown here is derived from an EMBL/GenBank/DDBJ whole genome shotgun (WGS) entry which is preliminary data.</text>
</comment>
<protein>
    <recommendedName>
        <fullName evidence="1">RNase NYN domain-containing protein</fullName>
    </recommendedName>
</protein>
<keyword evidence="3" id="KW-1185">Reference proteome</keyword>
<dbReference type="Gene3D" id="3.40.50.11980">
    <property type="match status" value="1"/>
</dbReference>
<evidence type="ECO:0000313" key="3">
    <source>
        <dbReference type="Proteomes" id="UP000218231"/>
    </source>
</evidence>
<proteinExistence type="predicted"/>
<sequence length="441" mass="49931">MWKEDDEIVGIFNDLIKNDDNRCRIVFCAARRELGETAAGSGWMQHREKFEWTYENAVAFLPIVYNNPNNQNVLHAFLLRKLEKAGLVTFTPARSSRGERKAFTNYDDLYLTTLASRHAGCVLSGDKFKDIASQKAYEEFLEVIRHRTLDVKFRPLTMELVEFGKDIFYRAAPELFIYENIDLRAKLISFKLFASPDDPDFIKVAARRASFAERQFAQLRCLDELFFDLCNSTALRLERVLFLPFGDIFHPPIVQQSFNILQEQSQFELSSYPFPIHMSTSYENCTTAQSDVPVGQLVNLDDPPPVSLSLGHCSSSPSVPSVTTSSIYVPRSLLVNQIGHCPCSSTSLPSGLMLEFVEKMETEAETETKTMGEGDKVEVEREEQVETEAEADRHIDTGMFQLLRAIFPHHIVTQVLCANASRNLDFLAEQCLALMSTATSS</sequence>
<dbReference type="AlphaFoldDB" id="A0A2A2LX96"/>
<dbReference type="Pfam" id="PF11977">
    <property type="entry name" value="RNase_Zc3h12a"/>
    <property type="match status" value="1"/>
</dbReference>
<dbReference type="OrthoDB" id="392925at2759"/>
<gene>
    <name evidence="2" type="ORF">WR25_18330</name>
</gene>
<name>A0A2A2LX96_9BILA</name>
<evidence type="ECO:0000313" key="2">
    <source>
        <dbReference type="EMBL" id="PAV90866.1"/>
    </source>
</evidence>
<evidence type="ECO:0000259" key="1">
    <source>
        <dbReference type="Pfam" id="PF11977"/>
    </source>
</evidence>
<dbReference type="Proteomes" id="UP000218231">
    <property type="component" value="Unassembled WGS sequence"/>
</dbReference>
<feature type="domain" description="RNase NYN" evidence="1">
    <location>
        <begin position="57"/>
        <end position="155"/>
    </location>
</feature>
<dbReference type="EMBL" id="LIAE01006348">
    <property type="protein sequence ID" value="PAV90866.1"/>
    <property type="molecule type" value="Genomic_DNA"/>
</dbReference>
<reference evidence="2 3" key="1">
    <citation type="journal article" date="2017" name="Curr. Biol.">
        <title>Genome architecture and evolution of a unichromosomal asexual nematode.</title>
        <authorList>
            <person name="Fradin H."/>
            <person name="Zegar C."/>
            <person name="Gutwein M."/>
            <person name="Lucas J."/>
            <person name="Kovtun M."/>
            <person name="Corcoran D."/>
            <person name="Baugh L.R."/>
            <person name="Kiontke K."/>
            <person name="Gunsalus K."/>
            <person name="Fitch D.H."/>
            <person name="Piano F."/>
        </authorList>
    </citation>
    <scope>NUCLEOTIDE SEQUENCE [LARGE SCALE GENOMIC DNA]</scope>
    <source>
        <strain evidence="2">PF1309</strain>
    </source>
</reference>
<accession>A0A2A2LX96</accession>
<organism evidence="2 3">
    <name type="scientific">Diploscapter pachys</name>
    <dbReference type="NCBI Taxonomy" id="2018661"/>
    <lineage>
        <taxon>Eukaryota</taxon>
        <taxon>Metazoa</taxon>
        <taxon>Ecdysozoa</taxon>
        <taxon>Nematoda</taxon>
        <taxon>Chromadorea</taxon>
        <taxon>Rhabditida</taxon>
        <taxon>Rhabditina</taxon>
        <taxon>Rhabditomorpha</taxon>
        <taxon>Rhabditoidea</taxon>
        <taxon>Rhabditidae</taxon>
        <taxon>Diploscapter</taxon>
    </lineage>
</organism>
<dbReference type="InterPro" id="IPR021869">
    <property type="entry name" value="RNase_Zc3h12_NYN"/>
</dbReference>